<gene>
    <name evidence="1" type="ORF">RCL2_002899500</name>
</gene>
<dbReference type="EMBL" id="BLAL01000313">
    <property type="protein sequence ID" value="GET02617.1"/>
    <property type="molecule type" value="Genomic_DNA"/>
</dbReference>
<evidence type="ECO:0000313" key="1">
    <source>
        <dbReference type="EMBL" id="GET02617.1"/>
    </source>
</evidence>
<protein>
    <submittedName>
        <fullName evidence="1">Uncharacterized protein</fullName>
    </submittedName>
</protein>
<dbReference type="AlphaFoldDB" id="A0A8H3MES8"/>
<dbReference type="Proteomes" id="UP000615446">
    <property type="component" value="Unassembled WGS sequence"/>
</dbReference>
<accession>A0A8H3MES8</accession>
<evidence type="ECO:0000313" key="2">
    <source>
        <dbReference type="Proteomes" id="UP000615446"/>
    </source>
</evidence>
<name>A0A8H3MES8_9GLOM</name>
<proteinExistence type="predicted"/>
<sequence length="287" mass="32239">MKNFSQFWSNTITELKQAFINEVLADLRNVLSQNSTQRQSSKLFTLVDKQDILFQRDPRFEGIDVLLPQPTLQIIVALGNKHLGGALDALFVKVKAHCRGVTPKIATTLKITQNVSIGPSPVVTALSANSKKGKEKAGVIHKITCNNNIVPDTLKSQRQSIMIYDIPTSWSSTKLTEALSEWERILNISIKTQHKYNTVRVDIILNPTKDTEFVLQPWCTQLGAQFHFPPNTSEAAIFDSFAPDGSSLLQHTRASAWKVIKDKQGLKGILYFEIHERLMRALTVKMD</sequence>
<organism evidence="1 2">
    <name type="scientific">Rhizophagus clarus</name>
    <dbReference type="NCBI Taxonomy" id="94130"/>
    <lineage>
        <taxon>Eukaryota</taxon>
        <taxon>Fungi</taxon>
        <taxon>Fungi incertae sedis</taxon>
        <taxon>Mucoromycota</taxon>
        <taxon>Glomeromycotina</taxon>
        <taxon>Glomeromycetes</taxon>
        <taxon>Glomerales</taxon>
        <taxon>Glomeraceae</taxon>
        <taxon>Rhizophagus</taxon>
    </lineage>
</organism>
<reference evidence="1" key="1">
    <citation type="submission" date="2019-10" db="EMBL/GenBank/DDBJ databases">
        <title>Conservation and host-specific expression of non-tandemly repeated heterogenous ribosome RNA gene in arbuscular mycorrhizal fungi.</title>
        <authorList>
            <person name="Maeda T."/>
            <person name="Kobayashi Y."/>
            <person name="Nakagawa T."/>
            <person name="Ezawa T."/>
            <person name="Yamaguchi K."/>
            <person name="Bino T."/>
            <person name="Nishimoto Y."/>
            <person name="Shigenobu S."/>
            <person name="Kawaguchi M."/>
        </authorList>
    </citation>
    <scope>NUCLEOTIDE SEQUENCE</scope>
    <source>
        <strain evidence="1">HR1</strain>
    </source>
</reference>
<comment type="caution">
    <text evidence="1">The sequence shown here is derived from an EMBL/GenBank/DDBJ whole genome shotgun (WGS) entry which is preliminary data.</text>
</comment>